<dbReference type="PRINTS" id="PR00081">
    <property type="entry name" value="GDHRDH"/>
</dbReference>
<name>A0AAJ0GA22_9PEZI</name>
<dbReference type="Proteomes" id="UP001271007">
    <property type="component" value="Unassembled WGS sequence"/>
</dbReference>
<dbReference type="CDD" id="cd05233">
    <property type="entry name" value="SDR_c"/>
    <property type="match status" value="1"/>
</dbReference>
<keyword evidence="5" id="KW-1185">Reference proteome</keyword>
<dbReference type="InterPro" id="IPR002347">
    <property type="entry name" value="SDR_fam"/>
</dbReference>
<evidence type="ECO:0000256" key="3">
    <source>
        <dbReference type="RuleBase" id="RU000363"/>
    </source>
</evidence>
<evidence type="ECO:0000256" key="2">
    <source>
        <dbReference type="ARBA" id="ARBA00023002"/>
    </source>
</evidence>
<dbReference type="PRINTS" id="PR00080">
    <property type="entry name" value="SDRFAMILY"/>
</dbReference>
<dbReference type="AlphaFoldDB" id="A0AAJ0GA22"/>
<organism evidence="4 5">
    <name type="scientific">Extremus antarcticus</name>
    <dbReference type="NCBI Taxonomy" id="702011"/>
    <lineage>
        <taxon>Eukaryota</taxon>
        <taxon>Fungi</taxon>
        <taxon>Dikarya</taxon>
        <taxon>Ascomycota</taxon>
        <taxon>Pezizomycotina</taxon>
        <taxon>Dothideomycetes</taxon>
        <taxon>Dothideomycetidae</taxon>
        <taxon>Mycosphaerellales</taxon>
        <taxon>Extremaceae</taxon>
        <taxon>Extremus</taxon>
    </lineage>
</organism>
<proteinExistence type="inferred from homology"/>
<dbReference type="EMBL" id="JAWDJX010000036">
    <property type="protein sequence ID" value="KAK3049931.1"/>
    <property type="molecule type" value="Genomic_DNA"/>
</dbReference>
<gene>
    <name evidence="4" type="ORF">LTR09_008851</name>
</gene>
<evidence type="ECO:0000256" key="1">
    <source>
        <dbReference type="ARBA" id="ARBA00006484"/>
    </source>
</evidence>
<dbReference type="InterPro" id="IPR036291">
    <property type="entry name" value="NAD(P)-bd_dom_sf"/>
</dbReference>
<comment type="caution">
    <text evidence="4">The sequence shown here is derived from an EMBL/GenBank/DDBJ whole genome shotgun (WGS) entry which is preliminary data.</text>
</comment>
<comment type="similarity">
    <text evidence="1 3">Belongs to the short-chain dehydrogenases/reductases (SDR) family.</text>
</comment>
<keyword evidence="2" id="KW-0560">Oxidoreductase</keyword>
<reference evidence="4" key="1">
    <citation type="submission" date="2023-04" db="EMBL/GenBank/DDBJ databases">
        <title>Black Yeasts Isolated from many extreme environments.</title>
        <authorList>
            <person name="Coleine C."/>
            <person name="Stajich J.E."/>
            <person name="Selbmann L."/>
        </authorList>
    </citation>
    <scope>NUCLEOTIDE SEQUENCE</scope>
    <source>
        <strain evidence="4">CCFEE 5312</strain>
    </source>
</reference>
<dbReference type="PANTHER" id="PTHR42760:SF37">
    <property type="entry name" value="CLAVALDEHYDE DEHYDROGENASE"/>
    <property type="match status" value="1"/>
</dbReference>
<evidence type="ECO:0000313" key="5">
    <source>
        <dbReference type="Proteomes" id="UP001271007"/>
    </source>
</evidence>
<dbReference type="PANTHER" id="PTHR42760">
    <property type="entry name" value="SHORT-CHAIN DEHYDROGENASES/REDUCTASES FAMILY MEMBER"/>
    <property type="match status" value="1"/>
</dbReference>
<accession>A0AAJ0GA22</accession>
<dbReference type="GO" id="GO:0016616">
    <property type="term" value="F:oxidoreductase activity, acting on the CH-OH group of donors, NAD or NADP as acceptor"/>
    <property type="evidence" value="ECO:0007669"/>
    <property type="project" value="TreeGrafter"/>
</dbReference>
<sequence length="307" mass="33107">MPPLQGTWNPIEGPGDYTTTTIVHNDSYPEIDPTKADLSGKAVLVTGASRGLGRSMAVSYAKAGASYIAIGARSSVAEVEPELKAAASDAGKPEPHVLCLNLDISDEASVSEACQKIEADFGKLDVVINNAGVIGDMVSVEQSRPDSWWQTFNINVKGSYLVMRACLPLLLKGELRTVATVASVGAFVVTPALSDYQTSKLAAVRVTEFFAKENADQGVIAFSIHPGNILTDMIGKGEGMDKKLKAVFTETPELCGDSLVYLTKQRREWISGRYINVTWDMPELTSPEMRQKIVDGDLLKVQLTLPQ</sequence>
<dbReference type="Pfam" id="PF00106">
    <property type="entry name" value="adh_short"/>
    <property type="match status" value="1"/>
</dbReference>
<evidence type="ECO:0000313" key="4">
    <source>
        <dbReference type="EMBL" id="KAK3049931.1"/>
    </source>
</evidence>
<protein>
    <submittedName>
        <fullName evidence="4">Uncharacterized protein</fullName>
    </submittedName>
</protein>
<dbReference type="SUPFAM" id="SSF51735">
    <property type="entry name" value="NAD(P)-binding Rossmann-fold domains"/>
    <property type="match status" value="1"/>
</dbReference>
<dbReference type="Gene3D" id="3.40.50.720">
    <property type="entry name" value="NAD(P)-binding Rossmann-like Domain"/>
    <property type="match status" value="1"/>
</dbReference>